<evidence type="ECO:0000313" key="2">
    <source>
        <dbReference type="Proteomes" id="UP000046395"/>
    </source>
</evidence>
<dbReference type="AlphaFoldDB" id="A0A5S6Q7D4"/>
<dbReference type="Proteomes" id="UP000046395">
    <property type="component" value="Unassembled WGS sequence"/>
</dbReference>
<name>A0A5S6Q7D4_TRIMR</name>
<organism evidence="2 3">
    <name type="scientific">Trichuris muris</name>
    <name type="common">Mouse whipworm</name>
    <dbReference type="NCBI Taxonomy" id="70415"/>
    <lineage>
        <taxon>Eukaryota</taxon>
        <taxon>Metazoa</taxon>
        <taxon>Ecdysozoa</taxon>
        <taxon>Nematoda</taxon>
        <taxon>Enoplea</taxon>
        <taxon>Dorylaimia</taxon>
        <taxon>Trichinellida</taxon>
        <taxon>Trichuridae</taxon>
        <taxon>Trichuris</taxon>
    </lineage>
</organism>
<protein>
    <submittedName>
        <fullName evidence="3">Uncharacterized protein</fullName>
    </submittedName>
</protein>
<dbReference type="GO" id="GO:0005769">
    <property type="term" value="C:early endosome"/>
    <property type="evidence" value="ECO:0007669"/>
    <property type="project" value="TreeGrafter"/>
</dbReference>
<proteinExistence type="predicted"/>
<dbReference type="WBParaSite" id="TMUE_1000002877.1">
    <property type="protein sequence ID" value="TMUE_1000002877.1"/>
    <property type="gene ID" value="WBGene00287428"/>
</dbReference>
<dbReference type="PANTHER" id="PTHR12431:SF19">
    <property type="entry name" value="SORTING NEXIN-27"/>
    <property type="match status" value="1"/>
</dbReference>
<sequence length="169" mass="18802">MHELKALQDVQRKEEYLNLVRSFPGYAAVFFPPCPSDWHNNGYVIVSVSFNCLTLQACSSNGTPNGDAVEFAWSDIVSCAVSGEGVFSFEFGASSCKSTQIKVYSQFGHYLCSCFQRVNEERSAVGAIVNLLTNLEWKPRKRIAAFQDGRERIKDSSRNDRPANESAVS</sequence>
<dbReference type="GO" id="GO:0032456">
    <property type="term" value="P:endocytic recycling"/>
    <property type="evidence" value="ECO:0007669"/>
    <property type="project" value="TreeGrafter"/>
</dbReference>
<feature type="region of interest" description="Disordered" evidence="1">
    <location>
        <begin position="149"/>
        <end position="169"/>
    </location>
</feature>
<dbReference type="PANTHER" id="PTHR12431">
    <property type="entry name" value="SORTING NEXIN 17 AND 27"/>
    <property type="match status" value="1"/>
</dbReference>
<feature type="compositionally biased region" description="Basic and acidic residues" evidence="1">
    <location>
        <begin position="149"/>
        <end position="163"/>
    </location>
</feature>
<evidence type="ECO:0000313" key="3">
    <source>
        <dbReference type="WBParaSite" id="TMUE_1000002877.1"/>
    </source>
</evidence>
<evidence type="ECO:0000256" key="1">
    <source>
        <dbReference type="SAM" id="MobiDB-lite"/>
    </source>
</evidence>
<dbReference type="GO" id="GO:0035091">
    <property type="term" value="F:phosphatidylinositol binding"/>
    <property type="evidence" value="ECO:0007669"/>
    <property type="project" value="TreeGrafter"/>
</dbReference>
<dbReference type="GO" id="GO:0006886">
    <property type="term" value="P:intracellular protein transport"/>
    <property type="evidence" value="ECO:0007669"/>
    <property type="project" value="TreeGrafter"/>
</dbReference>
<dbReference type="STRING" id="70415.A0A5S6Q7D4"/>
<accession>A0A5S6Q7D4</accession>
<reference evidence="3" key="1">
    <citation type="submission" date="2019-12" db="UniProtKB">
        <authorList>
            <consortium name="WormBaseParasite"/>
        </authorList>
    </citation>
    <scope>IDENTIFICATION</scope>
</reference>
<keyword evidence="2" id="KW-1185">Reference proteome</keyword>